<dbReference type="Gene3D" id="3.40.50.300">
    <property type="entry name" value="P-loop containing nucleotide triphosphate hydrolases"/>
    <property type="match status" value="1"/>
</dbReference>
<feature type="compositionally biased region" description="Basic residues" evidence="1">
    <location>
        <begin position="335"/>
        <end position="345"/>
    </location>
</feature>
<dbReference type="InterPro" id="IPR052380">
    <property type="entry name" value="Viral_DNA_packaging_terminase"/>
</dbReference>
<evidence type="ECO:0000259" key="3">
    <source>
        <dbReference type="Pfam" id="PF17288"/>
    </source>
</evidence>
<evidence type="ECO:0000313" key="5">
    <source>
        <dbReference type="Proteomes" id="UP000189941"/>
    </source>
</evidence>
<keyword evidence="5" id="KW-1185">Reference proteome</keyword>
<dbReference type="PANTHER" id="PTHR39184">
    <property type="match status" value="1"/>
</dbReference>
<dbReference type="AlphaFoldDB" id="A0A1T4M9K8"/>
<evidence type="ECO:0000256" key="1">
    <source>
        <dbReference type="SAM" id="MobiDB-lite"/>
    </source>
</evidence>
<dbReference type="InterPro" id="IPR035412">
    <property type="entry name" value="Terminase_L_N"/>
</dbReference>
<dbReference type="EMBL" id="FUWO01000011">
    <property type="protein sequence ID" value="SJZ63693.1"/>
    <property type="molecule type" value="Genomic_DNA"/>
</dbReference>
<organism evidence="4 5">
    <name type="scientific">Globicatella sulfidifaciens DSM 15739</name>
    <dbReference type="NCBI Taxonomy" id="1121925"/>
    <lineage>
        <taxon>Bacteria</taxon>
        <taxon>Bacillati</taxon>
        <taxon>Bacillota</taxon>
        <taxon>Bacilli</taxon>
        <taxon>Lactobacillales</taxon>
        <taxon>Aerococcaceae</taxon>
        <taxon>Globicatella</taxon>
    </lineage>
</organism>
<dbReference type="InterPro" id="IPR035413">
    <property type="entry name" value="Terminase_L_C"/>
</dbReference>
<protein>
    <submittedName>
        <fullName evidence="4">Phage terminase, large subunit, PBSX family</fullName>
    </submittedName>
</protein>
<dbReference type="PANTHER" id="PTHR39184:SF1">
    <property type="entry name" value="PBSX PHAGE TERMINASE LARGE SUBUNIT"/>
    <property type="match status" value="1"/>
</dbReference>
<dbReference type="InterPro" id="IPR006437">
    <property type="entry name" value="Phage_terminase_lsu"/>
</dbReference>
<evidence type="ECO:0000259" key="2">
    <source>
        <dbReference type="Pfam" id="PF04466"/>
    </source>
</evidence>
<feature type="compositionally biased region" description="Basic and acidic residues" evidence="1">
    <location>
        <begin position="322"/>
        <end position="334"/>
    </location>
</feature>
<dbReference type="Gene3D" id="3.30.420.280">
    <property type="match status" value="1"/>
</dbReference>
<dbReference type="Proteomes" id="UP000189941">
    <property type="component" value="Unassembled WGS sequence"/>
</dbReference>
<sequence>MRQVRISELLPKAFHSVWRATFNSDILHIVCKGGRGSGKTSDIAHIIIQLIMRFPTNAVCIRKVDNTLEQSIFEQLKWAINEQDVAHLFKINKSPLRITYIPRGNYIVFRGAQEPERIKSLKDAKFPFAIAWIEEMAEFKTEDEVKTITNSLLRGELDKGVFYKFFYSYNPPKRKQSWVNKKYETNTLAKNTIVHHSTYLDNPYISKEFKAEALATKERNEKRYKSEYLGEAIGSGVAPFENLEFRTITDEEIASFDNIRQGNDFGYANDPDAFVSWHYDKTRRIIYAMDEIYEVKLSNRKLAERLIDREYHTTITVVDSAEPKSRDELKEHGVKVKAAKKAQIQ</sequence>
<dbReference type="Pfam" id="PF04466">
    <property type="entry name" value="Terminase_3"/>
    <property type="match status" value="1"/>
</dbReference>
<feature type="domain" description="Phage terminase large subunit N-terminal" evidence="2">
    <location>
        <begin position="28"/>
        <end position="231"/>
    </location>
</feature>
<feature type="region of interest" description="Disordered" evidence="1">
    <location>
        <begin position="322"/>
        <end position="345"/>
    </location>
</feature>
<dbReference type="STRING" id="1121925.SAMN02746011_01359"/>
<dbReference type="Pfam" id="PF17288">
    <property type="entry name" value="Terminase_3C"/>
    <property type="match status" value="1"/>
</dbReference>
<evidence type="ECO:0000313" key="4">
    <source>
        <dbReference type="EMBL" id="SJZ63693.1"/>
    </source>
</evidence>
<name>A0A1T4M9K8_9LACT</name>
<feature type="domain" description="Phage terminase large subunit C-terminal" evidence="3">
    <location>
        <begin position="264"/>
        <end position="343"/>
    </location>
</feature>
<dbReference type="InterPro" id="IPR027417">
    <property type="entry name" value="P-loop_NTPase"/>
</dbReference>
<proteinExistence type="predicted"/>
<gene>
    <name evidence="4" type="ORF">SAMN02746011_01359</name>
</gene>
<dbReference type="NCBIfam" id="TIGR01547">
    <property type="entry name" value="phage_term_2"/>
    <property type="match status" value="1"/>
</dbReference>
<reference evidence="5" key="1">
    <citation type="submission" date="2017-02" db="EMBL/GenBank/DDBJ databases">
        <authorList>
            <person name="Varghese N."/>
            <person name="Submissions S."/>
        </authorList>
    </citation>
    <scope>NUCLEOTIDE SEQUENCE [LARGE SCALE GENOMIC DNA]</scope>
    <source>
        <strain evidence="5">DSM 15739</strain>
    </source>
</reference>
<accession>A0A1T4M9K8</accession>